<keyword evidence="2" id="KW-1185">Reference proteome</keyword>
<protein>
    <submittedName>
        <fullName evidence="1">Uncharacterized protein</fullName>
    </submittedName>
</protein>
<gene>
    <name evidence="1" type="ORF">T12_12833</name>
</gene>
<dbReference type="OrthoDB" id="10277292at2759"/>
<sequence length="155" mass="17378">MISKFRHSGKLSARRIRISTVSGTIGLIHRRARRDILISEGCGHRVVTGRPLVGWSSKRKWKKKTLEKNEWLNFCCRPSTIQYTGSGPAYGMTAIQVSQSAWLAATGSCAKVMLSMWRLVATATPINDNNNKALARFQKMLTIHSKISLFMDVVE</sequence>
<proteinExistence type="predicted"/>
<accession>A0A0V1A9J4</accession>
<evidence type="ECO:0000313" key="1">
    <source>
        <dbReference type="EMBL" id="KRY21178.1"/>
    </source>
</evidence>
<dbReference type="EMBL" id="JYDQ01000018">
    <property type="protein sequence ID" value="KRY21178.1"/>
    <property type="molecule type" value="Genomic_DNA"/>
</dbReference>
<dbReference type="Proteomes" id="UP000054783">
    <property type="component" value="Unassembled WGS sequence"/>
</dbReference>
<organism evidence="1 2">
    <name type="scientific">Trichinella patagoniensis</name>
    <dbReference type="NCBI Taxonomy" id="990121"/>
    <lineage>
        <taxon>Eukaryota</taxon>
        <taxon>Metazoa</taxon>
        <taxon>Ecdysozoa</taxon>
        <taxon>Nematoda</taxon>
        <taxon>Enoplea</taxon>
        <taxon>Dorylaimia</taxon>
        <taxon>Trichinellida</taxon>
        <taxon>Trichinellidae</taxon>
        <taxon>Trichinella</taxon>
    </lineage>
</organism>
<dbReference type="AlphaFoldDB" id="A0A0V1A9J4"/>
<reference evidence="1 2" key="1">
    <citation type="submission" date="2015-01" db="EMBL/GenBank/DDBJ databases">
        <title>Evolution of Trichinella species and genotypes.</title>
        <authorList>
            <person name="Korhonen P.K."/>
            <person name="Edoardo P."/>
            <person name="Giuseppe L.R."/>
            <person name="Gasser R.B."/>
        </authorList>
    </citation>
    <scope>NUCLEOTIDE SEQUENCE [LARGE SCALE GENOMIC DNA]</scope>
    <source>
        <strain evidence="1">ISS2496</strain>
    </source>
</reference>
<name>A0A0V1A9J4_9BILA</name>
<comment type="caution">
    <text evidence="1">The sequence shown here is derived from an EMBL/GenBank/DDBJ whole genome shotgun (WGS) entry which is preliminary data.</text>
</comment>
<evidence type="ECO:0000313" key="2">
    <source>
        <dbReference type="Proteomes" id="UP000054783"/>
    </source>
</evidence>